<dbReference type="GO" id="GO:0006631">
    <property type="term" value="P:fatty acid metabolic process"/>
    <property type="evidence" value="ECO:0007669"/>
    <property type="project" value="TreeGrafter"/>
</dbReference>
<protein>
    <recommendedName>
        <fullName evidence="3">ACB domain-containing protein</fullName>
    </recommendedName>
</protein>
<dbReference type="SUPFAM" id="SSF47027">
    <property type="entry name" value="Acyl-CoA binding protein"/>
    <property type="match status" value="1"/>
</dbReference>
<dbReference type="Gene3D" id="1.20.80.10">
    <property type="match status" value="1"/>
</dbReference>
<evidence type="ECO:0000313" key="5">
    <source>
        <dbReference type="Proteomes" id="UP001161017"/>
    </source>
</evidence>
<dbReference type="EMBL" id="JAPUFD010000008">
    <property type="protein sequence ID" value="MDI1488671.1"/>
    <property type="molecule type" value="Genomic_DNA"/>
</dbReference>
<sequence>MVTESPTFKKAVEDSRKLKSKPTDDDLLHIYGLYKTGTGADIATAEKPGMFDLKGKAKMKAWTKVVEEDKLTPGQAQQEYVKKVEGLKGSCGF</sequence>
<dbReference type="PANTHER" id="PTHR23310">
    <property type="entry name" value="ACYL-COA-BINDING PROTEIN, ACBP"/>
    <property type="match status" value="1"/>
</dbReference>
<dbReference type="Proteomes" id="UP001161017">
    <property type="component" value="Unassembled WGS sequence"/>
</dbReference>
<evidence type="ECO:0000259" key="3">
    <source>
        <dbReference type="PROSITE" id="PS51228"/>
    </source>
</evidence>
<organism evidence="4 5">
    <name type="scientific">Ramalina farinacea</name>
    <dbReference type="NCBI Taxonomy" id="258253"/>
    <lineage>
        <taxon>Eukaryota</taxon>
        <taxon>Fungi</taxon>
        <taxon>Dikarya</taxon>
        <taxon>Ascomycota</taxon>
        <taxon>Pezizomycotina</taxon>
        <taxon>Lecanoromycetes</taxon>
        <taxon>OSLEUM clade</taxon>
        <taxon>Lecanoromycetidae</taxon>
        <taxon>Lecanorales</taxon>
        <taxon>Lecanorineae</taxon>
        <taxon>Ramalinaceae</taxon>
        <taxon>Ramalina</taxon>
    </lineage>
</organism>
<gene>
    <name evidence="4" type="ORF">OHK93_007947</name>
</gene>
<accession>A0AA43TRF9</accession>
<dbReference type="InterPro" id="IPR014352">
    <property type="entry name" value="FERM/acyl-CoA-bd_prot_sf"/>
</dbReference>
<dbReference type="PROSITE" id="PS51228">
    <property type="entry name" value="ACB_2"/>
    <property type="match status" value="1"/>
</dbReference>
<dbReference type="AlphaFoldDB" id="A0AA43TRF9"/>
<evidence type="ECO:0000256" key="2">
    <source>
        <dbReference type="ARBA" id="ARBA00023121"/>
    </source>
</evidence>
<dbReference type="PRINTS" id="PR00689">
    <property type="entry name" value="ACOABINDINGP"/>
</dbReference>
<name>A0AA43TRF9_9LECA</name>
<reference evidence="4" key="1">
    <citation type="journal article" date="2023" name="Genome Biol. Evol.">
        <title>First Whole Genome Sequence and Flow Cytometry Genome Size Data for the Lichen-Forming Fungus Ramalina farinacea (Ascomycota).</title>
        <authorList>
            <person name="Llewellyn T."/>
            <person name="Mian S."/>
            <person name="Hill R."/>
            <person name="Leitch I.J."/>
            <person name="Gaya E."/>
        </authorList>
    </citation>
    <scope>NUCLEOTIDE SEQUENCE</scope>
    <source>
        <strain evidence="4">LIQ254RAFAR</strain>
    </source>
</reference>
<dbReference type="GO" id="GO:0000062">
    <property type="term" value="F:fatty-acyl-CoA binding"/>
    <property type="evidence" value="ECO:0007669"/>
    <property type="project" value="InterPro"/>
</dbReference>
<dbReference type="PANTHER" id="PTHR23310:SF62">
    <property type="entry name" value="ACYL-COA BINDING PROTEIN 1, ISOFORM A"/>
    <property type="match status" value="1"/>
</dbReference>
<keyword evidence="5" id="KW-1185">Reference proteome</keyword>
<comment type="caution">
    <text evidence="4">The sequence shown here is derived from an EMBL/GenBank/DDBJ whole genome shotgun (WGS) entry which is preliminary data.</text>
</comment>
<dbReference type="Pfam" id="PF00887">
    <property type="entry name" value="ACBP"/>
    <property type="match status" value="1"/>
</dbReference>
<proteinExistence type="inferred from homology"/>
<dbReference type="InterPro" id="IPR035984">
    <property type="entry name" value="Acyl-CoA-binding_sf"/>
</dbReference>
<comment type="similarity">
    <text evidence="1">Belongs to the ACBP family.</text>
</comment>
<evidence type="ECO:0000313" key="4">
    <source>
        <dbReference type="EMBL" id="MDI1488671.1"/>
    </source>
</evidence>
<keyword evidence="2" id="KW-0446">Lipid-binding</keyword>
<dbReference type="InterPro" id="IPR000582">
    <property type="entry name" value="Acyl-CoA-binding_protein"/>
</dbReference>
<feature type="domain" description="ACB" evidence="3">
    <location>
        <begin position="1"/>
        <end position="93"/>
    </location>
</feature>
<evidence type="ECO:0000256" key="1">
    <source>
        <dbReference type="ARBA" id="ARBA00005567"/>
    </source>
</evidence>